<keyword evidence="4" id="KW-0106">Calcium</keyword>
<dbReference type="InterPro" id="IPR052720">
    <property type="entry name" value="Glycosyl_hydrolase_97"/>
</dbReference>
<evidence type="ECO:0000259" key="8">
    <source>
        <dbReference type="Pfam" id="PF14509"/>
    </source>
</evidence>
<dbReference type="SUPFAM" id="SSF51445">
    <property type="entry name" value="(Trans)glycosidases"/>
    <property type="match status" value="1"/>
</dbReference>
<evidence type="ECO:0000256" key="1">
    <source>
        <dbReference type="ARBA" id="ARBA00001913"/>
    </source>
</evidence>
<evidence type="ECO:0000256" key="5">
    <source>
        <dbReference type="ARBA" id="ARBA00023295"/>
    </source>
</evidence>
<evidence type="ECO:0000259" key="6">
    <source>
        <dbReference type="Pfam" id="PF10566"/>
    </source>
</evidence>
<comment type="subunit">
    <text evidence="2">Monomer.</text>
</comment>
<dbReference type="InterPro" id="IPR019563">
    <property type="entry name" value="GH97_catalytic"/>
</dbReference>
<gene>
    <name evidence="9" type="ORF">OM074_03865</name>
</gene>
<organism evidence="9 10">
    <name type="scientific">Plebeiibacterium marinum</name>
    <dbReference type="NCBI Taxonomy" id="2992111"/>
    <lineage>
        <taxon>Bacteria</taxon>
        <taxon>Pseudomonadati</taxon>
        <taxon>Bacteroidota</taxon>
        <taxon>Bacteroidia</taxon>
        <taxon>Marinilabiliales</taxon>
        <taxon>Marinilabiliaceae</taxon>
        <taxon>Plebeiibacterium</taxon>
    </lineage>
</organism>
<name>A0AAE3MBY7_9BACT</name>
<evidence type="ECO:0000313" key="9">
    <source>
        <dbReference type="EMBL" id="MCW3804749.1"/>
    </source>
</evidence>
<dbReference type="InterPro" id="IPR014718">
    <property type="entry name" value="GH-type_carb-bd"/>
</dbReference>
<dbReference type="GO" id="GO:0030246">
    <property type="term" value="F:carbohydrate binding"/>
    <property type="evidence" value="ECO:0007669"/>
    <property type="project" value="InterPro"/>
</dbReference>
<keyword evidence="3 9" id="KW-0378">Hydrolase</keyword>
<dbReference type="PANTHER" id="PTHR35803:SF2">
    <property type="entry name" value="RETAINING ALPHA-GALACTOSIDASE"/>
    <property type="match status" value="1"/>
</dbReference>
<keyword evidence="10" id="KW-1185">Reference proteome</keyword>
<dbReference type="Pfam" id="PF10566">
    <property type="entry name" value="Glyco_hydro_97"/>
    <property type="match status" value="1"/>
</dbReference>
<feature type="domain" description="Glycosyl-hydrolase 97 N-terminal" evidence="7">
    <location>
        <begin position="27"/>
        <end position="290"/>
    </location>
</feature>
<accession>A0AAE3MBY7</accession>
<dbReference type="Gene3D" id="2.70.98.10">
    <property type="match status" value="1"/>
</dbReference>
<dbReference type="RefSeq" id="WP_301197971.1">
    <property type="nucleotide sequence ID" value="NZ_JAPDPI010000005.1"/>
</dbReference>
<keyword evidence="5" id="KW-0326">Glycosidase</keyword>
<comment type="cofactor">
    <cofactor evidence="1">
        <name>Ca(2+)</name>
        <dbReference type="ChEBI" id="CHEBI:29108"/>
    </cofactor>
</comment>
<dbReference type="Gene3D" id="2.60.40.1180">
    <property type="entry name" value="Golgi alpha-mannosidase II"/>
    <property type="match status" value="1"/>
</dbReference>
<sequence length="649" mass="72750">MKNYIILFMATWLFSIAGINAEKVKISGPDERLELTVILESGKLSYSVLYDGKQMLENSPLGLVTDLGDFTHDLTYTGKKETAIDEKYSLATTKRSNIHYVANELVCSYQNKSGQKMDVTFRLSNNDVAFNYTLYPEGDNICCIIEKEITGFDFPSKATTFITPQATPGIGWKKTKPSYEEEYVADDKLGAPSQYGLGFTFPSLFHIGDDGWVLVSETGVNSSYCASHLSEGNARGLYSIAFPHPDENNGFGSANAAMALPGSTPWRTITVGSDLKPVVETTVPFDVVKPQYEASQKYKYGRATWSWILWQDNSMNYDDQVAFIDLAATMGYEYILIDALWDTQVGYERMPELIGYSQSKGVDVFLWYNSNGHWNNAPQGPHHKMNNSIIRKKEMAWLKSLGVKGLKVDFFGGDKQETMRLYEDILSDANDAGLMIIFHGCTLPRGWERMYPNFVGSEAVLASENLVFQQHFNDKEAYNACLHPFIRNTVGSMDFGPVLLNENRNRNNDGGKKRIVTDIFELATAVLFQTPVQNFGIAPNNLTDKPAFEIDFMKNIPTTWDETVFIDGYPGKYCVLARKSGDTWYVAGVNATNEVLNLKVELPMLAGKNISFYYDDKNEKARLVEKKISDKGQFKLSIIPNGANIIVGK</sequence>
<evidence type="ECO:0000256" key="3">
    <source>
        <dbReference type="ARBA" id="ARBA00022801"/>
    </source>
</evidence>
<protein>
    <submittedName>
        <fullName evidence="9">Glycoside hydrolase family 97 protein</fullName>
    </submittedName>
</protein>
<dbReference type="EMBL" id="JAPDPI010000005">
    <property type="protein sequence ID" value="MCW3804749.1"/>
    <property type="molecule type" value="Genomic_DNA"/>
</dbReference>
<dbReference type="Pfam" id="PF14508">
    <property type="entry name" value="GH97_N"/>
    <property type="match status" value="1"/>
</dbReference>
<evidence type="ECO:0000259" key="7">
    <source>
        <dbReference type="Pfam" id="PF14508"/>
    </source>
</evidence>
<dbReference type="InterPro" id="IPR017853">
    <property type="entry name" value="GH"/>
</dbReference>
<dbReference type="Proteomes" id="UP001207408">
    <property type="component" value="Unassembled WGS sequence"/>
</dbReference>
<feature type="domain" description="Glycosyl-hydrolase 97 C-terminal oligomerisation" evidence="8">
    <location>
        <begin position="559"/>
        <end position="642"/>
    </location>
</feature>
<evidence type="ECO:0000256" key="2">
    <source>
        <dbReference type="ARBA" id="ARBA00011245"/>
    </source>
</evidence>
<reference evidence="9" key="1">
    <citation type="submission" date="2022-10" db="EMBL/GenBank/DDBJ databases">
        <authorList>
            <person name="Yu W.X."/>
        </authorList>
    </citation>
    <scope>NUCLEOTIDE SEQUENCE</scope>
    <source>
        <strain evidence="9">D04</strain>
    </source>
</reference>
<comment type="caution">
    <text evidence="9">The sequence shown here is derived from an EMBL/GenBank/DDBJ whole genome shotgun (WGS) entry which is preliminary data.</text>
</comment>
<dbReference type="InterPro" id="IPR029483">
    <property type="entry name" value="GH97_C"/>
</dbReference>
<evidence type="ECO:0000256" key="4">
    <source>
        <dbReference type="ARBA" id="ARBA00022837"/>
    </source>
</evidence>
<dbReference type="Pfam" id="PF14509">
    <property type="entry name" value="GH97_C"/>
    <property type="match status" value="1"/>
</dbReference>
<dbReference type="InterPro" id="IPR013785">
    <property type="entry name" value="Aldolase_TIM"/>
</dbReference>
<feature type="domain" description="Glycosyl-hydrolase 97 catalytic" evidence="6">
    <location>
        <begin position="311"/>
        <end position="460"/>
    </location>
</feature>
<proteinExistence type="predicted"/>
<dbReference type="InterPro" id="IPR013780">
    <property type="entry name" value="Glyco_hydro_b"/>
</dbReference>
<evidence type="ECO:0000313" key="10">
    <source>
        <dbReference type="Proteomes" id="UP001207408"/>
    </source>
</evidence>
<dbReference type="PANTHER" id="PTHR35803">
    <property type="entry name" value="GLUCAN 1,4-ALPHA-GLUCOSIDASE SUSB-RELATED"/>
    <property type="match status" value="1"/>
</dbReference>
<dbReference type="Gene3D" id="3.20.20.70">
    <property type="entry name" value="Aldolase class I"/>
    <property type="match status" value="1"/>
</dbReference>
<dbReference type="InterPro" id="IPR029486">
    <property type="entry name" value="GH97_N"/>
</dbReference>
<dbReference type="AlphaFoldDB" id="A0AAE3MBY7"/>
<dbReference type="GO" id="GO:0016798">
    <property type="term" value="F:hydrolase activity, acting on glycosyl bonds"/>
    <property type="evidence" value="ECO:0007669"/>
    <property type="project" value="UniProtKB-KW"/>
</dbReference>